<keyword evidence="5 13" id="KW-0808">Transferase</keyword>
<keyword evidence="6 13" id="KW-0812">Transmembrane</keyword>
<feature type="transmembrane region" description="Helical" evidence="13">
    <location>
        <begin position="382"/>
        <end position="410"/>
    </location>
</feature>
<evidence type="ECO:0000313" key="16">
    <source>
        <dbReference type="Proteomes" id="UP001148786"/>
    </source>
</evidence>
<feature type="transmembrane region" description="Helical" evidence="13">
    <location>
        <begin position="620"/>
        <end position="638"/>
    </location>
</feature>
<comment type="caution">
    <text evidence="15">The sequence shown here is derived from an EMBL/GenBank/DDBJ whole genome shotgun (WGS) entry which is preliminary data.</text>
</comment>
<accession>A0A9W8TCM5</accession>
<keyword evidence="7 13" id="KW-1133">Transmembrane helix</keyword>
<evidence type="ECO:0000256" key="3">
    <source>
        <dbReference type="ARBA" id="ARBA00022475"/>
    </source>
</evidence>
<dbReference type="OrthoDB" id="26569at2759"/>
<dbReference type="SUPFAM" id="SSF53448">
    <property type="entry name" value="Nucleotide-diphospho-sugar transferases"/>
    <property type="match status" value="1"/>
</dbReference>
<dbReference type="Pfam" id="PF08407">
    <property type="entry name" value="Chitin_synth_1N"/>
    <property type="match status" value="1"/>
</dbReference>
<keyword evidence="16" id="KW-1185">Reference proteome</keyword>
<protein>
    <recommendedName>
        <fullName evidence="2 13">Chitin synthase</fullName>
        <ecNumber evidence="2 13">2.4.1.16</ecNumber>
    </recommendedName>
</protein>
<evidence type="ECO:0000256" key="13">
    <source>
        <dbReference type="RuleBase" id="RU366040"/>
    </source>
</evidence>
<dbReference type="GO" id="GO:0006031">
    <property type="term" value="P:chitin biosynthetic process"/>
    <property type="evidence" value="ECO:0007669"/>
    <property type="project" value="UniProtKB-UniRule"/>
</dbReference>
<evidence type="ECO:0000256" key="5">
    <source>
        <dbReference type="ARBA" id="ARBA00022679"/>
    </source>
</evidence>
<evidence type="ECO:0000256" key="11">
    <source>
        <dbReference type="ARBA" id="ARBA00038055"/>
    </source>
</evidence>
<evidence type="ECO:0000313" key="15">
    <source>
        <dbReference type="EMBL" id="KAJ3515156.1"/>
    </source>
</evidence>
<dbReference type="GO" id="GO:0005886">
    <property type="term" value="C:plasma membrane"/>
    <property type="evidence" value="ECO:0007669"/>
    <property type="project" value="UniProtKB-SubCell"/>
</dbReference>
<dbReference type="PANTHER" id="PTHR22914">
    <property type="entry name" value="CHITIN SYNTHASE"/>
    <property type="match status" value="1"/>
</dbReference>
<keyword evidence="4 13" id="KW-0328">Glycosyltransferase</keyword>
<dbReference type="PANTHER" id="PTHR22914:SF11">
    <property type="entry name" value="CHITIN SYNTHASE B"/>
    <property type="match status" value="1"/>
</dbReference>
<keyword evidence="3 13" id="KW-1003">Cell membrane</keyword>
<organism evidence="15 16">
    <name type="scientific">Agrocybe chaxingu</name>
    <dbReference type="NCBI Taxonomy" id="84603"/>
    <lineage>
        <taxon>Eukaryota</taxon>
        <taxon>Fungi</taxon>
        <taxon>Dikarya</taxon>
        <taxon>Basidiomycota</taxon>
        <taxon>Agaricomycotina</taxon>
        <taxon>Agaricomycetes</taxon>
        <taxon>Agaricomycetidae</taxon>
        <taxon>Agaricales</taxon>
        <taxon>Agaricineae</taxon>
        <taxon>Strophariaceae</taxon>
        <taxon>Agrocybe</taxon>
    </lineage>
</organism>
<feature type="transmembrane region" description="Helical" evidence="13">
    <location>
        <begin position="504"/>
        <end position="530"/>
    </location>
</feature>
<dbReference type="InterPro" id="IPR004835">
    <property type="entry name" value="Chitin_synth"/>
</dbReference>
<feature type="domain" description="Chitin synthase N-terminal" evidence="14">
    <location>
        <begin position="1"/>
        <end position="31"/>
    </location>
</feature>
<feature type="transmembrane region" description="Helical" evidence="13">
    <location>
        <begin position="422"/>
        <end position="450"/>
    </location>
</feature>
<evidence type="ECO:0000256" key="4">
    <source>
        <dbReference type="ARBA" id="ARBA00022676"/>
    </source>
</evidence>
<evidence type="ECO:0000256" key="6">
    <source>
        <dbReference type="ARBA" id="ARBA00022692"/>
    </source>
</evidence>
<evidence type="ECO:0000256" key="10">
    <source>
        <dbReference type="ARBA" id="ARBA00024009"/>
    </source>
</evidence>
<proteinExistence type="inferred from homology"/>
<dbReference type="GO" id="GO:0030428">
    <property type="term" value="C:cell septum"/>
    <property type="evidence" value="ECO:0007669"/>
    <property type="project" value="TreeGrafter"/>
</dbReference>
<dbReference type="EC" id="2.4.1.16" evidence="2 13"/>
<evidence type="ECO:0000256" key="8">
    <source>
        <dbReference type="ARBA" id="ARBA00023136"/>
    </source>
</evidence>
<dbReference type="AlphaFoldDB" id="A0A9W8TCM5"/>
<keyword evidence="9 13" id="KW-0961">Cell wall biogenesis/degradation</keyword>
<feature type="transmembrane region" description="Helical" evidence="13">
    <location>
        <begin position="462"/>
        <end position="484"/>
    </location>
</feature>
<comment type="function">
    <text evidence="10 13">Polymerizes chitin, a structural polymer of the cell wall and septum, by transferring the sugar moiety of UDP-GlcNAc to the non-reducing end of the growing chitin polymer.</text>
</comment>
<comment type="similarity">
    <text evidence="11">Belongs to the chitin synthase family. Class III subfamily.</text>
</comment>
<dbReference type="GO" id="GO:0071555">
    <property type="term" value="P:cell wall organization"/>
    <property type="evidence" value="ECO:0007669"/>
    <property type="project" value="UniProtKB-KW"/>
</dbReference>
<sequence>MRYTAATCDPDDFTLRNGYTLRSQALNRSTEILITITSFNEDASMYAHTLSGVFANIRDLCTSQKSRFWRSCAGEAGPGWQRITVALVVDGLEEMDGGALGSLTEAGLCQPGVMRPQIEGKETIAHIFESLISTKRLDKESSSHSDDIPVQFVLVIKAKNEKKISSHRWALNAIAKNLDPEICIFLDAGTKPGPKAIYRLWEAFHIDPHLGGASGQIHTPQGKALLNALVAAQNFEYKTSSIFDRPLESTFGHVVVLPGAFSAYRYRAILGRPLDEYFKGDHSMANRLGINGVRGMNVFQKNLYLAEDRILSFELVAKEGEKWTTAYIRSSIAETDVPENPTELLSQRRRWLNGALAANFYALANFGRFYRTTHGWRQLALFHLQAICNLASMVFSWFTLANLWLTFSILLDSLPGYAPPRYVFLIATMSKMIKGIYLVCLLMQFLLAFGNRPKTERIAYDFTLCFFGFVPLYLMFMPVLLSWLSTPPPSHSIIEHESSTSKSAGSALAAIFGPMSSTSGITIITSLLYLDLPHLVHSSIQYICMGPSIINVLTVYAYCNLNDVSWGTKGCDQVEIPTPCVSSFNLSTEVGMDAKRGHARENSKRQVAIEDAHKSLRTRVVIFWIFCNITLAVAVENYGGWLNLADPLITGEQVQLFHAHRTEGRRAYLANLGNFAYWLVLLRFAGE</sequence>
<comment type="subcellular location">
    <subcellularLocation>
        <location evidence="1 13">Cell membrane</location>
        <topology evidence="1 13">Multi-pass membrane protein</topology>
    </subcellularLocation>
</comment>
<evidence type="ECO:0000259" key="14">
    <source>
        <dbReference type="Pfam" id="PF08407"/>
    </source>
</evidence>
<dbReference type="Proteomes" id="UP001148786">
    <property type="component" value="Unassembled WGS sequence"/>
</dbReference>
<evidence type="ECO:0000256" key="9">
    <source>
        <dbReference type="ARBA" id="ARBA00023316"/>
    </source>
</evidence>
<dbReference type="InterPro" id="IPR013616">
    <property type="entry name" value="Chitin_synth_N"/>
</dbReference>
<evidence type="ECO:0000256" key="2">
    <source>
        <dbReference type="ARBA" id="ARBA00012543"/>
    </source>
</evidence>
<dbReference type="EMBL" id="JANKHO010000109">
    <property type="protein sequence ID" value="KAJ3515156.1"/>
    <property type="molecule type" value="Genomic_DNA"/>
</dbReference>
<comment type="catalytic activity">
    <reaction evidence="12 13">
        <text>[(1-&gt;4)-N-acetyl-beta-D-glucosaminyl](n) + UDP-N-acetyl-alpha-D-glucosamine = [(1-&gt;4)-N-acetyl-beta-D-glucosaminyl](n+1) + UDP + H(+)</text>
        <dbReference type="Rhea" id="RHEA:16637"/>
        <dbReference type="Rhea" id="RHEA-COMP:9593"/>
        <dbReference type="Rhea" id="RHEA-COMP:9595"/>
        <dbReference type="ChEBI" id="CHEBI:15378"/>
        <dbReference type="ChEBI" id="CHEBI:17029"/>
        <dbReference type="ChEBI" id="CHEBI:57705"/>
        <dbReference type="ChEBI" id="CHEBI:58223"/>
        <dbReference type="EC" id="2.4.1.16"/>
    </reaction>
</comment>
<evidence type="ECO:0000256" key="7">
    <source>
        <dbReference type="ARBA" id="ARBA00022989"/>
    </source>
</evidence>
<reference evidence="15" key="1">
    <citation type="submission" date="2022-07" db="EMBL/GenBank/DDBJ databases">
        <title>Genome Sequence of Agrocybe chaxingu.</title>
        <authorList>
            <person name="Buettner E."/>
        </authorList>
    </citation>
    <scope>NUCLEOTIDE SEQUENCE</scope>
    <source>
        <strain evidence="15">MP-N11</strain>
    </source>
</reference>
<dbReference type="InterPro" id="IPR029044">
    <property type="entry name" value="Nucleotide-diphossugar_trans"/>
</dbReference>
<evidence type="ECO:0000256" key="1">
    <source>
        <dbReference type="ARBA" id="ARBA00004651"/>
    </source>
</evidence>
<feature type="transmembrane region" description="Helical" evidence="13">
    <location>
        <begin position="667"/>
        <end position="685"/>
    </location>
</feature>
<dbReference type="Pfam" id="PF01644">
    <property type="entry name" value="Chitin_synth_1"/>
    <property type="match status" value="1"/>
</dbReference>
<keyword evidence="8 13" id="KW-0472">Membrane</keyword>
<name>A0A9W8TCM5_9AGAR</name>
<gene>
    <name evidence="15" type="ORF">NLJ89_g1934</name>
</gene>
<dbReference type="GO" id="GO:0004100">
    <property type="term" value="F:chitin synthase activity"/>
    <property type="evidence" value="ECO:0007669"/>
    <property type="project" value="UniProtKB-UniRule"/>
</dbReference>
<evidence type="ECO:0000256" key="12">
    <source>
        <dbReference type="ARBA" id="ARBA00048014"/>
    </source>
</evidence>